<dbReference type="PANTHER" id="PTHR19134">
    <property type="entry name" value="RECEPTOR-TYPE TYROSINE-PROTEIN PHOSPHATASE"/>
    <property type="match status" value="1"/>
</dbReference>
<dbReference type="InterPro" id="IPR000242">
    <property type="entry name" value="PTP_cat"/>
</dbReference>
<evidence type="ECO:0000259" key="4">
    <source>
        <dbReference type="PROSITE" id="PS50056"/>
    </source>
</evidence>
<protein>
    <submittedName>
        <fullName evidence="5">Protein-tyrosine phosphatase-like protein</fullName>
    </submittedName>
</protein>
<dbReference type="Gene3D" id="3.90.190.10">
    <property type="entry name" value="Protein tyrosine phosphatase superfamily"/>
    <property type="match status" value="1"/>
</dbReference>
<comment type="caution">
    <text evidence="5">The sequence shown here is derived from an EMBL/GenBank/DDBJ whole genome shotgun (WGS) entry which is preliminary data.</text>
</comment>
<dbReference type="PROSITE" id="PS50055">
    <property type="entry name" value="TYR_PHOSPHATASE_PTP"/>
    <property type="match status" value="1"/>
</dbReference>
<evidence type="ECO:0000313" key="5">
    <source>
        <dbReference type="EMBL" id="KAK0458902.1"/>
    </source>
</evidence>
<keyword evidence="6" id="KW-1185">Reference proteome</keyword>
<feature type="compositionally biased region" description="Pro residues" evidence="2">
    <location>
        <begin position="281"/>
        <end position="295"/>
    </location>
</feature>
<feature type="region of interest" description="Disordered" evidence="2">
    <location>
        <begin position="277"/>
        <end position="299"/>
    </location>
</feature>
<dbReference type="EMBL" id="JAUEPS010000016">
    <property type="protein sequence ID" value="KAK0458902.1"/>
    <property type="molecule type" value="Genomic_DNA"/>
</dbReference>
<reference evidence="5" key="1">
    <citation type="submission" date="2023-06" db="EMBL/GenBank/DDBJ databases">
        <authorList>
            <consortium name="Lawrence Berkeley National Laboratory"/>
            <person name="Ahrendt S."/>
            <person name="Sahu N."/>
            <person name="Indic B."/>
            <person name="Wong-Bajracharya J."/>
            <person name="Merenyi Z."/>
            <person name="Ke H.-M."/>
            <person name="Monk M."/>
            <person name="Kocsube S."/>
            <person name="Drula E."/>
            <person name="Lipzen A."/>
            <person name="Balint B."/>
            <person name="Henrissat B."/>
            <person name="Andreopoulos B."/>
            <person name="Martin F.M."/>
            <person name="Harder C.B."/>
            <person name="Rigling D."/>
            <person name="Ford K.L."/>
            <person name="Foster G.D."/>
            <person name="Pangilinan J."/>
            <person name="Papanicolaou A."/>
            <person name="Barry K."/>
            <person name="LaButti K."/>
            <person name="Viragh M."/>
            <person name="Koriabine M."/>
            <person name="Yan M."/>
            <person name="Riley R."/>
            <person name="Champramary S."/>
            <person name="Plett K.L."/>
            <person name="Tsai I.J."/>
            <person name="Slot J."/>
            <person name="Sipos G."/>
            <person name="Plett J."/>
            <person name="Nagy L.G."/>
            <person name="Grigoriev I.V."/>
        </authorList>
    </citation>
    <scope>NUCLEOTIDE SEQUENCE</scope>
    <source>
        <strain evidence="5">CCBAS 213</strain>
    </source>
</reference>
<dbReference type="SUPFAM" id="SSF52799">
    <property type="entry name" value="(Phosphotyrosine protein) phosphatases II"/>
    <property type="match status" value="1"/>
</dbReference>
<organism evidence="5 6">
    <name type="scientific">Armillaria tabescens</name>
    <name type="common">Ringless honey mushroom</name>
    <name type="synonym">Agaricus tabescens</name>
    <dbReference type="NCBI Taxonomy" id="1929756"/>
    <lineage>
        <taxon>Eukaryota</taxon>
        <taxon>Fungi</taxon>
        <taxon>Dikarya</taxon>
        <taxon>Basidiomycota</taxon>
        <taxon>Agaricomycotina</taxon>
        <taxon>Agaricomycetes</taxon>
        <taxon>Agaricomycetidae</taxon>
        <taxon>Agaricales</taxon>
        <taxon>Marasmiineae</taxon>
        <taxon>Physalacriaceae</taxon>
        <taxon>Desarmillaria</taxon>
    </lineage>
</organism>
<dbReference type="InterPro" id="IPR000387">
    <property type="entry name" value="Tyr_Pase_dom"/>
</dbReference>
<evidence type="ECO:0000256" key="2">
    <source>
        <dbReference type="SAM" id="MobiDB-lite"/>
    </source>
</evidence>
<dbReference type="SMART" id="SM00404">
    <property type="entry name" value="PTPc_motif"/>
    <property type="match status" value="1"/>
</dbReference>
<sequence>MKTLLRGKKAMGPLDVLAQRETERFRARSLSQHGRANDLGGLDPKLIEHYSVSVATHPDNASSNRYVDIHPYNRTAVLAGGSRYLNASWILELHGGKWWVATQAPLPDTANAFLSFIMNPITTPASRHHCRIRTIVQLTRHSEAGRVKAHPYFPSIVGQSAVLEAGDAGAAPLKVTTLKVEDIREASCIKTTVSVSTISGSQTHVFQHLLYGAWPDHGVPSHADRSTLLSFLLLVDRVNREGFADDPPIVAGCSAGVGRTGAFIALSSLLRSRKVLSPAKEPSPPQVLPPSPIGPLPKSVENDAVVKEIDSLREQRPGMVQRDEQVRLIYEVLQDATERR</sequence>
<dbReference type="Proteomes" id="UP001175211">
    <property type="component" value="Unassembled WGS sequence"/>
</dbReference>
<feature type="domain" description="Tyrosine specific protein phosphatases" evidence="4">
    <location>
        <begin position="229"/>
        <end position="327"/>
    </location>
</feature>
<dbReference type="PRINTS" id="PR00700">
    <property type="entry name" value="PRTYPHPHTASE"/>
</dbReference>
<dbReference type="GeneID" id="85353139"/>
<evidence type="ECO:0000313" key="6">
    <source>
        <dbReference type="Proteomes" id="UP001175211"/>
    </source>
</evidence>
<dbReference type="SMART" id="SM00194">
    <property type="entry name" value="PTPc"/>
    <property type="match status" value="1"/>
</dbReference>
<dbReference type="InterPro" id="IPR003595">
    <property type="entry name" value="Tyr_Pase_cat"/>
</dbReference>
<dbReference type="GO" id="GO:0004725">
    <property type="term" value="F:protein tyrosine phosphatase activity"/>
    <property type="evidence" value="ECO:0007669"/>
    <property type="project" value="InterPro"/>
</dbReference>
<dbReference type="InterPro" id="IPR050348">
    <property type="entry name" value="Protein-Tyr_Phosphatase"/>
</dbReference>
<comment type="similarity">
    <text evidence="1">Belongs to the protein-tyrosine phosphatase family. Non-receptor class subfamily.</text>
</comment>
<dbReference type="PROSITE" id="PS50056">
    <property type="entry name" value="TYR_PHOSPHATASE_2"/>
    <property type="match status" value="1"/>
</dbReference>
<feature type="domain" description="Tyrosine-protein phosphatase" evidence="3">
    <location>
        <begin position="18"/>
        <end position="336"/>
    </location>
</feature>
<evidence type="ECO:0000259" key="3">
    <source>
        <dbReference type="PROSITE" id="PS50055"/>
    </source>
</evidence>
<name>A0AA39KCZ8_ARMTA</name>
<dbReference type="Pfam" id="PF00102">
    <property type="entry name" value="Y_phosphatase"/>
    <property type="match status" value="1"/>
</dbReference>
<dbReference type="PANTHER" id="PTHR19134:SF449">
    <property type="entry name" value="TYROSINE-PROTEIN PHOSPHATASE 1"/>
    <property type="match status" value="1"/>
</dbReference>
<gene>
    <name evidence="5" type="ORF">EV420DRAFT_1479560</name>
</gene>
<accession>A0AA39KCZ8</accession>
<dbReference type="AlphaFoldDB" id="A0AA39KCZ8"/>
<evidence type="ECO:0000256" key="1">
    <source>
        <dbReference type="ARBA" id="ARBA00009649"/>
    </source>
</evidence>
<proteinExistence type="inferred from homology"/>
<dbReference type="RefSeq" id="XP_060331152.1">
    <property type="nucleotide sequence ID" value="XM_060469591.1"/>
</dbReference>
<dbReference type="CDD" id="cd00047">
    <property type="entry name" value="PTPc"/>
    <property type="match status" value="1"/>
</dbReference>
<dbReference type="InterPro" id="IPR029021">
    <property type="entry name" value="Prot-tyrosine_phosphatase-like"/>
</dbReference>